<evidence type="ECO:0000256" key="1">
    <source>
        <dbReference type="SAM" id="SignalP"/>
    </source>
</evidence>
<evidence type="ECO:0000313" key="3">
    <source>
        <dbReference type="Proteomes" id="UP000499080"/>
    </source>
</evidence>
<proteinExistence type="predicted"/>
<accession>A0A4Y2T0M0</accession>
<reference evidence="2 3" key="1">
    <citation type="journal article" date="2019" name="Sci. Rep.">
        <title>Orb-weaving spider Araneus ventricosus genome elucidates the spidroin gene catalogue.</title>
        <authorList>
            <person name="Kono N."/>
            <person name="Nakamura H."/>
            <person name="Ohtoshi R."/>
            <person name="Moran D.A.P."/>
            <person name="Shinohara A."/>
            <person name="Yoshida Y."/>
            <person name="Fujiwara M."/>
            <person name="Mori M."/>
            <person name="Tomita M."/>
            <person name="Arakawa K."/>
        </authorList>
    </citation>
    <scope>NUCLEOTIDE SEQUENCE [LARGE SCALE GENOMIC DNA]</scope>
</reference>
<evidence type="ECO:0000313" key="2">
    <source>
        <dbReference type="EMBL" id="GBN93761.1"/>
    </source>
</evidence>
<keyword evidence="1" id="KW-0732">Signal</keyword>
<feature type="chain" id="PRO_5021217650" evidence="1">
    <location>
        <begin position="21"/>
        <end position="78"/>
    </location>
</feature>
<dbReference type="Proteomes" id="UP000499080">
    <property type="component" value="Unassembled WGS sequence"/>
</dbReference>
<organism evidence="2 3">
    <name type="scientific">Araneus ventricosus</name>
    <name type="common">Orbweaver spider</name>
    <name type="synonym">Epeira ventricosa</name>
    <dbReference type="NCBI Taxonomy" id="182803"/>
    <lineage>
        <taxon>Eukaryota</taxon>
        <taxon>Metazoa</taxon>
        <taxon>Ecdysozoa</taxon>
        <taxon>Arthropoda</taxon>
        <taxon>Chelicerata</taxon>
        <taxon>Arachnida</taxon>
        <taxon>Araneae</taxon>
        <taxon>Araneomorphae</taxon>
        <taxon>Entelegynae</taxon>
        <taxon>Araneoidea</taxon>
        <taxon>Araneidae</taxon>
        <taxon>Araneus</taxon>
    </lineage>
</organism>
<sequence length="78" mass="8709">MKIILAMKAALSLLTNDCLAGFPPLGTALNDRMIPPWALRQPNSLSSWAQREDLFAPALPPYLWSKRETVSLSDLDRN</sequence>
<keyword evidence="3" id="KW-1185">Reference proteome</keyword>
<protein>
    <submittedName>
        <fullName evidence="2">Uncharacterized protein</fullName>
    </submittedName>
</protein>
<dbReference type="EMBL" id="BGPR01025127">
    <property type="protein sequence ID" value="GBN93761.1"/>
    <property type="molecule type" value="Genomic_DNA"/>
</dbReference>
<dbReference type="AlphaFoldDB" id="A0A4Y2T0M0"/>
<feature type="signal peptide" evidence="1">
    <location>
        <begin position="1"/>
        <end position="20"/>
    </location>
</feature>
<comment type="caution">
    <text evidence="2">The sequence shown here is derived from an EMBL/GenBank/DDBJ whole genome shotgun (WGS) entry which is preliminary data.</text>
</comment>
<name>A0A4Y2T0M0_ARAVE</name>
<gene>
    <name evidence="2" type="ORF">AVEN_199294_1</name>
</gene>